<dbReference type="NCBIfam" id="NF033223">
    <property type="entry name" value="YHYH_alt"/>
    <property type="match status" value="1"/>
</dbReference>
<evidence type="ECO:0000313" key="2">
    <source>
        <dbReference type="EMBL" id="MDO3657093.1"/>
    </source>
</evidence>
<evidence type="ECO:0000256" key="1">
    <source>
        <dbReference type="SAM" id="MobiDB-lite"/>
    </source>
</evidence>
<keyword evidence="3" id="KW-1185">Reference proteome</keyword>
<proteinExistence type="predicted"/>
<evidence type="ECO:0000313" key="3">
    <source>
        <dbReference type="Proteomes" id="UP001168902"/>
    </source>
</evidence>
<sequence length="32" mass="3257">MGLAVTNAFAHSGGTDSSGCHTNSKTGDRHCH</sequence>
<comment type="caution">
    <text evidence="2">The sequence shown here is derived from an EMBL/GenBank/DDBJ whole genome shotgun (WGS) entry which is preliminary data.</text>
</comment>
<protein>
    <submittedName>
        <fullName evidence="2">YHYH domain-containing protein</fullName>
    </submittedName>
</protein>
<reference evidence="2 3" key="1">
    <citation type="submission" date="2023-07" db="EMBL/GenBank/DDBJ databases">
        <title>A novel proteolytic Acinetobacter species.</title>
        <authorList>
            <person name="Nemec A."/>
            <person name="Radolfova-Krizova L."/>
        </authorList>
    </citation>
    <scope>NUCLEOTIDE SEQUENCE [LARGE SCALE GENOMIC DNA]</scope>
    <source>
        <strain evidence="2 3">NIPH 1865</strain>
    </source>
</reference>
<organism evidence="2 3">
    <name type="scientific">Acinetobacter genomosp. 15BJ</name>
    <dbReference type="NCBI Taxonomy" id="106651"/>
    <lineage>
        <taxon>Bacteria</taxon>
        <taxon>Pseudomonadati</taxon>
        <taxon>Pseudomonadota</taxon>
        <taxon>Gammaproteobacteria</taxon>
        <taxon>Moraxellales</taxon>
        <taxon>Moraxellaceae</taxon>
        <taxon>Acinetobacter</taxon>
    </lineage>
</organism>
<accession>A0ABT8UXX3</accession>
<dbReference type="Proteomes" id="UP001168902">
    <property type="component" value="Unassembled WGS sequence"/>
</dbReference>
<feature type="region of interest" description="Disordered" evidence="1">
    <location>
        <begin position="1"/>
        <end position="32"/>
    </location>
</feature>
<dbReference type="InterPro" id="IPR047773">
    <property type="entry name" value="YHYH_dom_bact"/>
</dbReference>
<gene>
    <name evidence="2" type="ORF">Q3V53_07735</name>
</gene>
<dbReference type="EMBL" id="JAUMJH010000015">
    <property type="protein sequence ID" value="MDO3657093.1"/>
    <property type="molecule type" value="Genomic_DNA"/>
</dbReference>
<name>A0ABT8UXX3_9GAMM</name>
<feature type="compositionally biased region" description="Polar residues" evidence="1">
    <location>
        <begin position="14"/>
        <end position="25"/>
    </location>
</feature>